<feature type="compositionally biased region" description="Basic and acidic residues" evidence="1">
    <location>
        <begin position="232"/>
        <end position="242"/>
    </location>
</feature>
<feature type="region of interest" description="Disordered" evidence="1">
    <location>
        <begin position="87"/>
        <end position="187"/>
    </location>
</feature>
<feature type="compositionally biased region" description="Basic and acidic residues" evidence="1">
    <location>
        <begin position="94"/>
        <end position="122"/>
    </location>
</feature>
<accession>D6YRY2</accession>
<organism evidence="2 3">
    <name type="scientific">Waddlia chondrophila (strain ATCC VR-1470 / WSU 86-1044)</name>
    <dbReference type="NCBI Taxonomy" id="716544"/>
    <lineage>
        <taxon>Bacteria</taxon>
        <taxon>Pseudomonadati</taxon>
        <taxon>Chlamydiota</taxon>
        <taxon>Chlamydiia</taxon>
        <taxon>Parachlamydiales</taxon>
        <taxon>Waddliaceae</taxon>
        <taxon>Waddlia</taxon>
    </lineage>
</organism>
<feature type="region of interest" description="Disordered" evidence="1">
    <location>
        <begin position="205"/>
        <end position="257"/>
    </location>
</feature>
<dbReference type="KEGG" id="wch:wcw_1478"/>
<dbReference type="AlphaFoldDB" id="D6YRY2"/>
<evidence type="ECO:0000313" key="3">
    <source>
        <dbReference type="Proteomes" id="UP000001505"/>
    </source>
</evidence>
<dbReference type="STRING" id="716544.wcw_1478"/>
<reference evidence="2 3" key="1">
    <citation type="journal article" date="2010" name="PLoS ONE">
        <title>The Waddlia genome: a window into chlamydial biology.</title>
        <authorList>
            <person name="Bertelli C."/>
            <person name="Collyn F."/>
            <person name="Croxatto A."/>
            <person name="Ruckert C."/>
            <person name="Polkinghorne A."/>
            <person name="Kebbi-Beghdadi C."/>
            <person name="Goesmann A."/>
            <person name="Vaughan L."/>
            <person name="Greub G."/>
        </authorList>
    </citation>
    <scope>NUCLEOTIDE SEQUENCE [LARGE SCALE GENOMIC DNA]</scope>
    <source>
        <strain evidence="3">ATCC VR-1470 / WSU 86-1044</strain>
    </source>
</reference>
<name>D6YRY2_WADCW</name>
<dbReference type="eggNOG" id="ENOG5030RME">
    <property type="taxonomic scope" value="Bacteria"/>
</dbReference>
<dbReference type="RefSeq" id="WP_013182535.1">
    <property type="nucleotide sequence ID" value="NC_014225.1"/>
</dbReference>
<sequence>MDFTREPIIESVITPKEGCKLVIRSSKGAGQEEFFVDAVEVVSFGNTFFLRSMERPKAFLVPASDYEILEVRETRMVLKNVGLDRSIKIGGGKETPKKTAVKESPKVEQEKTSSDQKTEQPKKREKRRHYRRRKGRDRISDETQDDGKIDLPEPKQVEDDSPQDLGEPLTPNSQIIGSLLPPPPNLISETIERYKGNALFKDVFYSDSDSESETDEEEIEEEESFVELEESDPPKLENPTEKNEEEAESSQETNSIS</sequence>
<dbReference type="EMBL" id="CP001928">
    <property type="protein sequence ID" value="ADI38827.1"/>
    <property type="molecule type" value="Genomic_DNA"/>
</dbReference>
<protein>
    <submittedName>
        <fullName evidence="2">Uncharacterized protein</fullName>
    </submittedName>
</protein>
<dbReference type="OrthoDB" id="19154at2"/>
<gene>
    <name evidence="2" type="ordered locus">wcw_1478</name>
</gene>
<evidence type="ECO:0000313" key="2">
    <source>
        <dbReference type="EMBL" id="ADI38827.1"/>
    </source>
</evidence>
<dbReference type="Proteomes" id="UP000001505">
    <property type="component" value="Chromosome"/>
</dbReference>
<feature type="compositionally biased region" description="Acidic residues" evidence="1">
    <location>
        <begin position="208"/>
        <end position="231"/>
    </location>
</feature>
<dbReference type="HOGENOM" id="CLU_060729_1_0_0"/>
<proteinExistence type="predicted"/>
<keyword evidence="3" id="KW-1185">Reference proteome</keyword>
<feature type="compositionally biased region" description="Basic and acidic residues" evidence="1">
    <location>
        <begin position="137"/>
        <end position="158"/>
    </location>
</feature>
<evidence type="ECO:0000256" key="1">
    <source>
        <dbReference type="SAM" id="MobiDB-lite"/>
    </source>
</evidence>
<feature type="compositionally biased region" description="Basic residues" evidence="1">
    <location>
        <begin position="123"/>
        <end position="136"/>
    </location>
</feature>